<gene>
    <name evidence="1" type="ORF">R4Z09_13685</name>
</gene>
<dbReference type="RefSeq" id="WP_338453416.1">
    <property type="nucleotide sequence ID" value="NZ_CP137640.1"/>
</dbReference>
<protein>
    <submittedName>
        <fullName evidence="1">Uncharacterized protein</fullName>
    </submittedName>
</protein>
<organism evidence="1 2">
    <name type="scientific">Niallia oryzisoli</name>
    <dbReference type="NCBI Taxonomy" id="1737571"/>
    <lineage>
        <taxon>Bacteria</taxon>
        <taxon>Bacillati</taxon>
        <taxon>Bacillota</taxon>
        <taxon>Bacilli</taxon>
        <taxon>Bacillales</taxon>
        <taxon>Bacillaceae</taxon>
        <taxon>Niallia</taxon>
    </lineage>
</organism>
<proteinExistence type="predicted"/>
<evidence type="ECO:0000313" key="1">
    <source>
        <dbReference type="EMBL" id="WVX84543.1"/>
    </source>
</evidence>
<sequence>MILGVVTLSVVPLGVVPFGVVPFGDIEPDVDGIDVVRLKPG</sequence>
<dbReference type="Proteomes" id="UP001357223">
    <property type="component" value="Chromosome"/>
</dbReference>
<reference evidence="1 2" key="1">
    <citation type="submission" date="2023-10" db="EMBL/GenBank/DDBJ databases">
        <title>Niallia locisalis sp.nov. isolated from a salt pond sample.</title>
        <authorList>
            <person name="Li X.-J."/>
            <person name="Dong L."/>
        </authorList>
    </citation>
    <scope>NUCLEOTIDE SEQUENCE [LARGE SCALE GENOMIC DNA]</scope>
    <source>
        <strain evidence="1 2">DSM 29761</strain>
    </source>
</reference>
<name>A0ABZ2CS53_9BACI</name>
<dbReference type="EMBL" id="CP137640">
    <property type="protein sequence ID" value="WVX84543.1"/>
    <property type="molecule type" value="Genomic_DNA"/>
</dbReference>
<keyword evidence="2" id="KW-1185">Reference proteome</keyword>
<accession>A0ABZ2CS53</accession>
<evidence type="ECO:0000313" key="2">
    <source>
        <dbReference type="Proteomes" id="UP001357223"/>
    </source>
</evidence>